<reference evidence="4" key="1">
    <citation type="journal article" date="2019" name="Int. J. Syst. Evol. Microbiol.">
        <title>The Global Catalogue of Microorganisms (GCM) 10K type strain sequencing project: providing services to taxonomists for standard genome sequencing and annotation.</title>
        <authorList>
            <consortium name="The Broad Institute Genomics Platform"/>
            <consortium name="The Broad Institute Genome Sequencing Center for Infectious Disease"/>
            <person name="Wu L."/>
            <person name="Ma J."/>
        </authorList>
    </citation>
    <scope>NUCLEOTIDE SEQUENCE [LARGE SCALE GENOMIC DNA]</scope>
    <source>
        <strain evidence="4">CGMCC 1.15044</strain>
    </source>
</reference>
<accession>A0ABQ1FWU5</accession>
<gene>
    <name evidence="3" type="ORF">GCM10010917_17430</name>
</gene>
<dbReference type="Proteomes" id="UP000609323">
    <property type="component" value="Unassembled WGS sequence"/>
</dbReference>
<feature type="compositionally biased region" description="Polar residues" evidence="1">
    <location>
        <begin position="179"/>
        <end position="210"/>
    </location>
</feature>
<feature type="chain" id="PRO_5046456648" evidence="2">
    <location>
        <begin position="18"/>
        <end position="445"/>
    </location>
</feature>
<proteinExistence type="predicted"/>
<keyword evidence="4" id="KW-1185">Reference proteome</keyword>
<sequence length="445" mass="47278">MNKKLIGLMLASSFVFAAGLAQKDVHASASRENTGVSSLVGLELNVSQDSGTSLLDGKLQLLNGQYGVAQQSNCQNGSPAADWRDSGLKDGESQVSVLDSNLNVLKDEEDHDSVLDTQLNALKNSEDTDSVLDLGLNVLKDEDQNSAADVNVNVNADVNAYGLKDGASGMTTDDKTADHMTSNDSSEQTSKPVEPSQSVAEYDTNVSIDTENGDSVLDLDLNVLKDEDQNSAADVNVNADVNANGLKDETSGMTSDDKTADHMASNDSSAQTSTPEEPSQTVTESDTNVSNDTENGDVVLDLGIDVLKPEPDHDAVLNTQLNVLKDGADDDALLNLGVDALKNEDQTSASGITLDTQKEEDNAALGRCWIIQTSNPEENENTGLQFEASTPNDDQGIDSLLNANLSVMKDEEDYQSIMDSHLSLLKGEDEDSVLESQLGLLSDSE</sequence>
<dbReference type="EMBL" id="BMHF01000005">
    <property type="protein sequence ID" value="GGA32875.1"/>
    <property type="molecule type" value="Genomic_DNA"/>
</dbReference>
<evidence type="ECO:0000256" key="1">
    <source>
        <dbReference type="SAM" id="MobiDB-lite"/>
    </source>
</evidence>
<evidence type="ECO:0000313" key="3">
    <source>
        <dbReference type="EMBL" id="GGA32875.1"/>
    </source>
</evidence>
<comment type="caution">
    <text evidence="3">The sequence shown here is derived from an EMBL/GenBank/DDBJ whole genome shotgun (WGS) entry which is preliminary data.</text>
</comment>
<feature type="compositionally biased region" description="Polar residues" evidence="1">
    <location>
        <begin position="265"/>
        <end position="293"/>
    </location>
</feature>
<feature type="signal peptide" evidence="2">
    <location>
        <begin position="1"/>
        <end position="17"/>
    </location>
</feature>
<protein>
    <submittedName>
        <fullName evidence="3">Uncharacterized protein</fullName>
    </submittedName>
</protein>
<name>A0ABQ1FWU5_9BACL</name>
<keyword evidence="2" id="KW-0732">Signal</keyword>
<evidence type="ECO:0000256" key="2">
    <source>
        <dbReference type="SAM" id="SignalP"/>
    </source>
</evidence>
<feature type="region of interest" description="Disordered" evidence="1">
    <location>
        <begin position="163"/>
        <end position="213"/>
    </location>
</feature>
<feature type="compositionally biased region" description="Basic and acidic residues" evidence="1">
    <location>
        <begin position="246"/>
        <end position="261"/>
    </location>
</feature>
<feature type="region of interest" description="Disordered" evidence="1">
    <location>
        <begin position="234"/>
        <end position="295"/>
    </location>
</feature>
<evidence type="ECO:0000313" key="4">
    <source>
        <dbReference type="Proteomes" id="UP000609323"/>
    </source>
</evidence>
<feature type="compositionally biased region" description="Low complexity" evidence="1">
    <location>
        <begin position="234"/>
        <end position="244"/>
    </location>
</feature>
<organism evidence="3 4">
    <name type="scientific">Paenibacillus physcomitrellae</name>
    <dbReference type="NCBI Taxonomy" id="1619311"/>
    <lineage>
        <taxon>Bacteria</taxon>
        <taxon>Bacillati</taxon>
        <taxon>Bacillota</taxon>
        <taxon>Bacilli</taxon>
        <taxon>Bacillales</taxon>
        <taxon>Paenibacillaceae</taxon>
        <taxon>Paenibacillus</taxon>
    </lineage>
</organism>
<dbReference type="RefSeq" id="WP_094095014.1">
    <property type="nucleotide sequence ID" value="NZ_BMHF01000005.1"/>
</dbReference>